<organism evidence="8">
    <name type="scientific">Ixodes ricinus</name>
    <name type="common">Common tick</name>
    <name type="synonym">Acarus ricinus</name>
    <dbReference type="NCBI Taxonomy" id="34613"/>
    <lineage>
        <taxon>Eukaryota</taxon>
        <taxon>Metazoa</taxon>
        <taxon>Ecdysozoa</taxon>
        <taxon>Arthropoda</taxon>
        <taxon>Chelicerata</taxon>
        <taxon>Arachnida</taxon>
        <taxon>Acari</taxon>
        <taxon>Parasitiformes</taxon>
        <taxon>Ixodida</taxon>
        <taxon>Ixodoidea</taxon>
        <taxon>Ixodidae</taxon>
        <taxon>Ixodinae</taxon>
        <taxon>Ixodes</taxon>
    </lineage>
</organism>
<dbReference type="AlphaFoldDB" id="A0A090XCZ6"/>
<evidence type="ECO:0000256" key="6">
    <source>
        <dbReference type="RuleBase" id="RU369006"/>
    </source>
</evidence>
<evidence type="ECO:0000256" key="5">
    <source>
        <dbReference type="ARBA" id="ARBA00023180"/>
    </source>
</evidence>
<accession>A0A090XCZ6</accession>
<sequence length="141" mass="14732">MVLLRAILVVLSAAIDSSPAPSVKENENAPATLPPESLLDSTASNGCKYQLLPYFDEEEGIDTTGGGFLAVSCTKSCPEGTQDTVTNGNPCIVTWSYLDHSTITVLVGSCQNGSCNPGDSSVCRNITLAGGESEEEEEAEE</sequence>
<evidence type="ECO:0000313" key="8">
    <source>
        <dbReference type="EMBL" id="JAC93360.1"/>
    </source>
</evidence>
<proteinExistence type="evidence at transcript level"/>
<keyword evidence="3 6" id="KW-0732">Signal</keyword>
<dbReference type="GO" id="GO:0019957">
    <property type="term" value="F:C-C chemokine binding"/>
    <property type="evidence" value="ECO:0007669"/>
    <property type="project" value="InterPro"/>
</dbReference>
<keyword evidence="5 6" id="KW-0325">Glycoprotein</keyword>
<evidence type="ECO:0000256" key="1">
    <source>
        <dbReference type="ARBA" id="ARBA00004613"/>
    </source>
</evidence>
<evidence type="ECO:0000256" key="4">
    <source>
        <dbReference type="ARBA" id="ARBA00023157"/>
    </source>
</evidence>
<protein>
    <recommendedName>
        <fullName evidence="6">Evasin</fullName>
    </recommendedName>
</protein>
<keyword evidence="2 6" id="KW-0964">Secreted</keyword>
<dbReference type="EMBL" id="GBIH01001350">
    <property type="protein sequence ID" value="JAC93360.1"/>
    <property type="molecule type" value="mRNA"/>
</dbReference>
<dbReference type="GO" id="GO:0005576">
    <property type="term" value="C:extracellular region"/>
    <property type="evidence" value="ECO:0007669"/>
    <property type="project" value="UniProtKB-SubCell"/>
</dbReference>
<feature type="chain" id="PRO_5001867052" description="Evasin" evidence="7">
    <location>
        <begin position="18"/>
        <end position="141"/>
    </location>
</feature>
<feature type="signal peptide" evidence="7">
    <location>
        <begin position="1"/>
        <end position="17"/>
    </location>
</feature>
<dbReference type="Pfam" id="PF19429">
    <property type="entry name" value="EVA_Class_A"/>
    <property type="match status" value="1"/>
</dbReference>
<keyword evidence="4 6" id="KW-1015">Disulfide bond</keyword>
<evidence type="ECO:0000256" key="7">
    <source>
        <dbReference type="SAM" id="SignalP"/>
    </source>
</evidence>
<evidence type="ECO:0000256" key="2">
    <source>
        <dbReference type="ARBA" id="ARBA00022525"/>
    </source>
</evidence>
<reference evidence="8" key="1">
    <citation type="journal article" date="2015" name="PLoS Negl. Trop. Dis.">
        <title>Deep Sequencing Analysis of the Ixodes ricinus Haemocytome.</title>
        <authorList>
            <person name="Kotsyfakis M."/>
            <person name="Kopacek P."/>
            <person name="Franta Z."/>
            <person name="Pedra J.H."/>
            <person name="Ribeiro J.M."/>
        </authorList>
    </citation>
    <scope>NUCLEOTIDE SEQUENCE</scope>
</reference>
<evidence type="ECO:0000256" key="3">
    <source>
        <dbReference type="ARBA" id="ARBA00022729"/>
    </source>
</evidence>
<dbReference type="Gene3D" id="2.30.130.100">
    <property type="match status" value="1"/>
</dbReference>
<dbReference type="InterPro" id="IPR045797">
    <property type="entry name" value="EVA_Class_A"/>
</dbReference>
<comment type="function">
    <text evidence="6">Salivary chemokine-binding protein which binds to host chemokines.</text>
</comment>
<name>A0A090XCZ6_IXORI</name>
<comment type="subcellular location">
    <subcellularLocation>
        <location evidence="1 6">Secreted</location>
    </subcellularLocation>
</comment>